<dbReference type="GO" id="GO:0010134">
    <property type="term" value="P:sulfate assimilation via adenylyl sulfate reduction"/>
    <property type="evidence" value="ECO:0007669"/>
    <property type="project" value="TreeGrafter"/>
</dbReference>
<dbReference type="AlphaFoldDB" id="A0A844GCK9"/>
<dbReference type="HAMAP" id="MF_00065">
    <property type="entry name" value="Adenylyl_sulf_kinase"/>
    <property type="match status" value="1"/>
</dbReference>
<dbReference type="NCBIfam" id="NF003013">
    <property type="entry name" value="PRK03846.1"/>
    <property type="match status" value="1"/>
</dbReference>
<comment type="catalytic activity">
    <reaction evidence="1 6 7">
        <text>adenosine 5'-phosphosulfate + ATP = 3'-phosphoadenylyl sulfate + ADP + H(+)</text>
        <dbReference type="Rhea" id="RHEA:24152"/>
        <dbReference type="ChEBI" id="CHEBI:15378"/>
        <dbReference type="ChEBI" id="CHEBI:30616"/>
        <dbReference type="ChEBI" id="CHEBI:58243"/>
        <dbReference type="ChEBI" id="CHEBI:58339"/>
        <dbReference type="ChEBI" id="CHEBI:456216"/>
        <dbReference type="EC" id="2.7.1.25"/>
    </reaction>
</comment>
<accession>A0A844GCK9</accession>
<keyword evidence="5 6" id="KW-0067">ATP-binding</keyword>
<reference evidence="9 10" key="1">
    <citation type="submission" date="2019-11" db="EMBL/GenBank/DDBJ databases">
        <title>Draft genome sequence of Paludibacterium sp. dN18-1.</title>
        <authorList>
            <person name="Im W.-T."/>
        </authorList>
    </citation>
    <scope>NUCLEOTIDE SEQUENCE [LARGE SCALE GENOMIC DNA]</scope>
    <source>
        <strain evidence="10">dN 18-1</strain>
    </source>
</reference>
<dbReference type="RefSeq" id="WP_230371668.1">
    <property type="nucleotide sequence ID" value="NZ_WLYX01000002.1"/>
</dbReference>
<dbReference type="InterPro" id="IPR050512">
    <property type="entry name" value="Sulf_AdTrans/APS_kinase"/>
</dbReference>
<organism evidence="9 10">
    <name type="scientific">Paludibacterium denitrificans</name>
    <dbReference type="NCBI Taxonomy" id="2675226"/>
    <lineage>
        <taxon>Bacteria</taxon>
        <taxon>Pseudomonadati</taxon>
        <taxon>Pseudomonadota</taxon>
        <taxon>Betaproteobacteria</taxon>
        <taxon>Neisseriales</taxon>
        <taxon>Chromobacteriaceae</taxon>
        <taxon>Paludibacterium</taxon>
    </lineage>
</organism>
<keyword evidence="6 7" id="KW-0418">Kinase</keyword>
<keyword evidence="10" id="KW-1185">Reference proteome</keyword>
<dbReference type="GO" id="GO:0019379">
    <property type="term" value="P:sulfate assimilation, phosphoadenylyl sulfate reduction by phosphoadenylyl-sulfate reductase (thioredoxin)"/>
    <property type="evidence" value="ECO:0007669"/>
    <property type="project" value="TreeGrafter"/>
</dbReference>
<dbReference type="CDD" id="cd02027">
    <property type="entry name" value="APSK"/>
    <property type="match status" value="1"/>
</dbReference>
<evidence type="ECO:0000256" key="1">
    <source>
        <dbReference type="ARBA" id="ARBA00001823"/>
    </source>
</evidence>
<feature type="domain" description="APS kinase" evidence="8">
    <location>
        <begin position="10"/>
        <end position="159"/>
    </location>
</feature>
<sequence length="187" mass="20519">MGKELHMHTPATLWLTGLSASGKTTLAHALADAFIANGMCCEILDGDVIRRELSQDLGFSKADRSENIRRVAKRCREINDAGLWAIAALISPYRNDRALARATIGTTRFLEIYLSTSLAVCEARDPKGLYRRARAGEIANFTGINDPYEAPQQPDLQLDGEALTQEACVASIMALLQQRQQIDEQGS</sequence>
<evidence type="ECO:0000256" key="7">
    <source>
        <dbReference type="RuleBase" id="RU004347"/>
    </source>
</evidence>
<dbReference type="GO" id="GO:0070814">
    <property type="term" value="P:hydrogen sulfide biosynthetic process"/>
    <property type="evidence" value="ECO:0007669"/>
    <property type="project" value="UniProtKB-UniRule"/>
</dbReference>
<dbReference type="Gene3D" id="3.40.50.300">
    <property type="entry name" value="P-loop containing nucleotide triphosphate hydrolases"/>
    <property type="match status" value="1"/>
</dbReference>
<proteinExistence type="inferred from homology"/>
<dbReference type="Proteomes" id="UP000446658">
    <property type="component" value="Unassembled WGS sequence"/>
</dbReference>
<dbReference type="InterPro" id="IPR059117">
    <property type="entry name" value="APS_kinase_dom"/>
</dbReference>
<evidence type="ECO:0000259" key="8">
    <source>
        <dbReference type="Pfam" id="PF01583"/>
    </source>
</evidence>
<dbReference type="InterPro" id="IPR002891">
    <property type="entry name" value="APS"/>
</dbReference>
<dbReference type="GO" id="GO:0005524">
    <property type="term" value="F:ATP binding"/>
    <property type="evidence" value="ECO:0007669"/>
    <property type="project" value="UniProtKB-UniRule"/>
</dbReference>
<keyword evidence="3 6" id="KW-0808">Transferase</keyword>
<dbReference type="EC" id="2.7.1.25" evidence="2 6"/>
<evidence type="ECO:0000256" key="2">
    <source>
        <dbReference type="ARBA" id="ARBA00012121"/>
    </source>
</evidence>
<comment type="function">
    <text evidence="6 7">Catalyzes the synthesis of activated sulfate.</text>
</comment>
<gene>
    <name evidence="6 9" type="primary">cysC</name>
    <name evidence="9" type="ORF">GKE73_17870</name>
</gene>
<dbReference type="NCBIfam" id="TIGR00455">
    <property type="entry name" value="apsK"/>
    <property type="match status" value="1"/>
</dbReference>
<comment type="caution">
    <text evidence="9">The sequence shown here is derived from an EMBL/GenBank/DDBJ whole genome shotgun (WGS) entry which is preliminary data.</text>
</comment>
<dbReference type="GO" id="GO:0004020">
    <property type="term" value="F:adenylylsulfate kinase activity"/>
    <property type="evidence" value="ECO:0007669"/>
    <property type="project" value="UniProtKB-UniRule"/>
</dbReference>
<feature type="active site" description="Phosphoserine intermediate" evidence="6">
    <location>
        <position position="91"/>
    </location>
</feature>
<dbReference type="UniPathway" id="UPA00140">
    <property type="reaction ID" value="UER00205"/>
</dbReference>
<dbReference type="InterPro" id="IPR027417">
    <property type="entry name" value="P-loop_NTPase"/>
</dbReference>
<keyword evidence="6" id="KW-0597">Phosphoprotein</keyword>
<comment type="pathway">
    <text evidence="6 7">Sulfur metabolism; hydrogen sulfide biosynthesis; sulfite from sulfate: step 2/3.</text>
</comment>
<name>A0A844GCK9_9NEIS</name>
<dbReference type="GO" id="GO:0005737">
    <property type="term" value="C:cytoplasm"/>
    <property type="evidence" value="ECO:0007669"/>
    <property type="project" value="TreeGrafter"/>
</dbReference>
<dbReference type="PANTHER" id="PTHR42700:SF1">
    <property type="entry name" value="SULFATE ADENYLYLTRANSFERASE"/>
    <property type="match status" value="1"/>
</dbReference>
<evidence type="ECO:0000256" key="3">
    <source>
        <dbReference type="ARBA" id="ARBA00022679"/>
    </source>
</evidence>
<dbReference type="SUPFAM" id="SSF52540">
    <property type="entry name" value="P-loop containing nucleoside triphosphate hydrolases"/>
    <property type="match status" value="1"/>
</dbReference>
<dbReference type="PANTHER" id="PTHR42700">
    <property type="entry name" value="SULFATE ADENYLYLTRANSFERASE"/>
    <property type="match status" value="1"/>
</dbReference>
<comment type="similarity">
    <text evidence="6 7">Belongs to the APS kinase family.</text>
</comment>
<protein>
    <recommendedName>
        <fullName evidence="2 6">Adenylyl-sulfate kinase</fullName>
        <ecNumber evidence="2 6">2.7.1.25</ecNumber>
    </recommendedName>
    <alternativeName>
        <fullName evidence="6">APS kinase</fullName>
    </alternativeName>
    <alternativeName>
        <fullName evidence="6">ATP adenosine-5'-phosphosulfate 3'-phosphotransferase</fullName>
    </alternativeName>
    <alternativeName>
        <fullName evidence="6">Adenosine-5'-phosphosulfate kinase</fullName>
    </alternativeName>
</protein>
<dbReference type="Pfam" id="PF01583">
    <property type="entry name" value="APS_kinase"/>
    <property type="match status" value="1"/>
</dbReference>
<keyword evidence="4 6" id="KW-0547">Nucleotide-binding</keyword>
<evidence type="ECO:0000313" key="9">
    <source>
        <dbReference type="EMBL" id="MTD34223.1"/>
    </source>
</evidence>
<evidence type="ECO:0000256" key="6">
    <source>
        <dbReference type="HAMAP-Rule" id="MF_00065"/>
    </source>
</evidence>
<dbReference type="GO" id="GO:0004781">
    <property type="term" value="F:sulfate adenylyltransferase (ATP) activity"/>
    <property type="evidence" value="ECO:0007669"/>
    <property type="project" value="TreeGrafter"/>
</dbReference>
<feature type="binding site" evidence="6">
    <location>
        <begin position="17"/>
        <end position="24"/>
    </location>
    <ligand>
        <name>ATP</name>
        <dbReference type="ChEBI" id="CHEBI:30616"/>
    </ligand>
</feature>
<evidence type="ECO:0000313" key="10">
    <source>
        <dbReference type="Proteomes" id="UP000446658"/>
    </source>
</evidence>
<evidence type="ECO:0000256" key="4">
    <source>
        <dbReference type="ARBA" id="ARBA00022741"/>
    </source>
</evidence>
<dbReference type="EMBL" id="WLYX01000002">
    <property type="protein sequence ID" value="MTD34223.1"/>
    <property type="molecule type" value="Genomic_DNA"/>
</dbReference>
<evidence type="ECO:0000256" key="5">
    <source>
        <dbReference type="ARBA" id="ARBA00022840"/>
    </source>
</evidence>